<evidence type="ECO:0000256" key="7">
    <source>
        <dbReference type="ARBA" id="ARBA00022801"/>
    </source>
</evidence>
<dbReference type="AlphaFoldDB" id="I1HEN2"/>
<evidence type="ECO:0000256" key="11">
    <source>
        <dbReference type="PROSITE-ProRule" id="PRU00322"/>
    </source>
</evidence>
<dbReference type="KEGG" id="bdi:100843756"/>
<organism evidence="14">
    <name type="scientific">Brachypodium distachyon</name>
    <name type="common">Purple false brome</name>
    <name type="synonym">Trachynia distachya</name>
    <dbReference type="NCBI Taxonomy" id="15368"/>
    <lineage>
        <taxon>Eukaryota</taxon>
        <taxon>Viridiplantae</taxon>
        <taxon>Streptophyta</taxon>
        <taxon>Embryophyta</taxon>
        <taxon>Tracheophyta</taxon>
        <taxon>Spermatophyta</taxon>
        <taxon>Magnoliopsida</taxon>
        <taxon>Liliopsida</taxon>
        <taxon>Poales</taxon>
        <taxon>Poaceae</taxon>
        <taxon>BOP clade</taxon>
        <taxon>Pooideae</taxon>
        <taxon>Stipodae</taxon>
        <taxon>Brachypodieae</taxon>
        <taxon>Brachypodium</taxon>
    </lineage>
</organism>
<evidence type="ECO:0000256" key="2">
    <source>
        <dbReference type="ARBA" id="ARBA00009045"/>
    </source>
</evidence>
<dbReference type="GO" id="GO:0008270">
    <property type="term" value="F:zinc ion binding"/>
    <property type="evidence" value="ECO:0007669"/>
    <property type="project" value="UniProtKB-KW"/>
</dbReference>
<keyword evidence="6 11" id="KW-0863">Zinc-finger</keyword>
<evidence type="ECO:0000256" key="4">
    <source>
        <dbReference type="ARBA" id="ARBA00022692"/>
    </source>
</evidence>
<dbReference type="GeneID" id="100843756"/>
<feature type="domain" description="RanBP2-type" evidence="13">
    <location>
        <begin position="263"/>
        <end position="292"/>
    </location>
</feature>
<feature type="signal peptide" evidence="12">
    <location>
        <begin position="1"/>
        <end position="32"/>
    </location>
</feature>
<reference evidence="14" key="2">
    <citation type="submission" date="2017-06" db="EMBL/GenBank/DDBJ databases">
        <title>WGS assembly of Brachypodium distachyon.</title>
        <authorList>
            <consortium name="The International Brachypodium Initiative"/>
            <person name="Lucas S."/>
            <person name="Harmon-Smith M."/>
            <person name="Lail K."/>
            <person name="Tice H."/>
            <person name="Grimwood J."/>
            <person name="Bruce D."/>
            <person name="Barry K."/>
            <person name="Shu S."/>
            <person name="Lindquist E."/>
            <person name="Wang M."/>
            <person name="Pitluck S."/>
            <person name="Vogel J.P."/>
            <person name="Garvin D.F."/>
            <person name="Mockler T.C."/>
            <person name="Schmutz J."/>
            <person name="Rokhsar D."/>
            <person name="Bevan M.W."/>
        </authorList>
    </citation>
    <scope>NUCLEOTIDE SEQUENCE</scope>
    <source>
        <strain evidence="14">Bd21</strain>
    </source>
</reference>
<evidence type="ECO:0000313" key="16">
    <source>
        <dbReference type="Proteomes" id="UP000008810"/>
    </source>
</evidence>
<evidence type="ECO:0000256" key="9">
    <source>
        <dbReference type="ARBA" id="ARBA00022989"/>
    </source>
</evidence>
<evidence type="ECO:0000259" key="13">
    <source>
        <dbReference type="PROSITE" id="PS50199"/>
    </source>
</evidence>
<evidence type="ECO:0000256" key="8">
    <source>
        <dbReference type="ARBA" id="ARBA00022833"/>
    </source>
</evidence>
<dbReference type="PANTHER" id="PTHR43066:SF1">
    <property type="entry name" value="RHOMBOID PROTEIN 2"/>
    <property type="match status" value="1"/>
</dbReference>
<dbReference type="Proteomes" id="UP000008810">
    <property type="component" value="Chromosome 2"/>
</dbReference>
<feature type="chain" id="PRO_5014094539" description="RanBP2-type domain-containing protein" evidence="12">
    <location>
        <begin position="33"/>
        <end position="305"/>
    </location>
</feature>
<dbReference type="GO" id="GO:0016020">
    <property type="term" value="C:membrane"/>
    <property type="evidence" value="ECO:0007669"/>
    <property type="project" value="UniProtKB-SubCell"/>
</dbReference>
<evidence type="ECO:0000313" key="14">
    <source>
        <dbReference type="EMBL" id="KQK03985.1"/>
    </source>
</evidence>
<gene>
    <name evidence="15" type="primary">LOC100843756</name>
    <name evidence="14" type="ORF">BRADI_2g11020v3</name>
</gene>
<keyword evidence="5" id="KW-0479">Metal-binding</keyword>
<keyword evidence="12" id="KW-0732">Signal</keyword>
<comment type="similarity">
    <text evidence="2">Belongs to the peptidase S54 family.</text>
</comment>
<evidence type="ECO:0000256" key="6">
    <source>
        <dbReference type="ARBA" id="ARBA00022771"/>
    </source>
</evidence>
<evidence type="ECO:0000313" key="15">
    <source>
        <dbReference type="EnsemblPlants" id="KQK03985"/>
    </source>
</evidence>
<dbReference type="SUPFAM" id="SSF90209">
    <property type="entry name" value="Ran binding protein zinc finger-like"/>
    <property type="match status" value="1"/>
</dbReference>
<dbReference type="eggNOG" id="KOG2632">
    <property type="taxonomic scope" value="Eukaryota"/>
</dbReference>
<dbReference type="GO" id="GO:0004252">
    <property type="term" value="F:serine-type endopeptidase activity"/>
    <property type="evidence" value="ECO:0000318"/>
    <property type="project" value="GO_Central"/>
</dbReference>
<dbReference type="PANTHER" id="PTHR43066">
    <property type="entry name" value="RHOMBOID-RELATED PROTEIN"/>
    <property type="match status" value="1"/>
</dbReference>
<dbReference type="GO" id="GO:0006508">
    <property type="term" value="P:proteolysis"/>
    <property type="evidence" value="ECO:0007669"/>
    <property type="project" value="UniProtKB-KW"/>
</dbReference>
<proteinExistence type="inferred from homology"/>
<dbReference type="Gramene" id="KQK03985">
    <property type="protein sequence ID" value="KQK03985"/>
    <property type="gene ID" value="BRADI_2g11020v3"/>
</dbReference>
<dbReference type="PROSITE" id="PS01358">
    <property type="entry name" value="ZF_RANBP2_1"/>
    <property type="match status" value="1"/>
</dbReference>
<evidence type="ECO:0000256" key="3">
    <source>
        <dbReference type="ARBA" id="ARBA00022670"/>
    </source>
</evidence>
<name>I1HEN2_BRADI</name>
<dbReference type="Pfam" id="PF01694">
    <property type="entry name" value="Rhomboid"/>
    <property type="match status" value="1"/>
</dbReference>
<sequence length="305" mass="32848">MGISISRDRQGHAGWWLSSLLTAPVLLQYVAGDAGIPPPVTAALIAANVLAHLRPGLLDELLPPLWRVIEYGDLRRFFSSAFYHVSELHLLMNMTSLLSAGDELETSMGSFEFASMVAFLLGLSKGFTILLSKSLLLLGNNSAYYHQHSAGFSGVLFGMDVVLNDLAGEGPEKYAVCARLLLTQVLIPEASFIGHLGGILAGLTYLCLKRSPGPIAALFSNIADVVGRSVGFARKLVRSVVVPRRRSNAGGGPVLVSAPRETGRGMWRCSACTYDNSQCEDVCQRCSTPHEEHAFSASRQTASQR</sequence>
<dbReference type="Gene3D" id="1.20.1540.10">
    <property type="entry name" value="Rhomboid-like"/>
    <property type="match status" value="1"/>
</dbReference>
<dbReference type="InterPro" id="IPR022764">
    <property type="entry name" value="Peptidase_S54_rhomboid_dom"/>
</dbReference>
<keyword evidence="3" id="KW-0645">Protease</keyword>
<dbReference type="OrthoDB" id="10257275at2759"/>
<keyword evidence="16" id="KW-1185">Reference proteome</keyword>
<keyword evidence="7" id="KW-0378">Hydrolase</keyword>
<dbReference type="OMA" id="FFNYERP"/>
<evidence type="ECO:0000256" key="1">
    <source>
        <dbReference type="ARBA" id="ARBA00004141"/>
    </source>
</evidence>
<keyword evidence="8" id="KW-0862">Zinc</keyword>
<dbReference type="EnsemblPlants" id="KQK03985">
    <property type="protein sequence ID" value="KQK03985"/>
    <property type="gene ID" value="BRADI_2g11020v3"/>
</dbReference>
<keyword evidence="10" id="KW-0472">Membrane</keyword>
<dbReference type="EMBL" id="CM000881">
    <property type="protein sequence ID" value="KQK03985.1"/>
    <property type="molecule type" value="Genomic_DNA"/>
</dbReference>
<dbReference type="PROSITE" id="PS50199">
    <property type="entry name" value="ZF_RANBP2_2"/>
    <property type="match status" value="1"/>
</dbReference>
<dbReference type="SUPFAM" id="SSF144091">
    <property type="entry name" value="Rhomboid-like"/>
    <property type="match status" value="1"/>
</dbReference>
<accession>I1HEN2</accession>
<comment type="subcellular location">
    <subcellularLocation>
        <location evidence="1">Membrane</location>
        <topology evidence="1">Multi-pass membrane protein</topology>
    </subcellularLocation>
</comment>
<evidence type="ECO:0000256" key="10">
    <source>
        <dbReference type="ARBA" id="ARBA00023136"/>
    </source>
</evidence>
<reference evidence="14 15" key="1">
    <citation type="journal article" date="2010" name="Nature">
        <title>Genome sequencing and analysis of the model grass Brachypodium distachyon.</title>
        <authorList>
            <consortium name="International Brachypodium Initiative"/>
        </authorList>
    </citation>
    <scope>NUCLEOTIDE SEQUENCE [LARGE SCALE GENOMIC DNA]</scope>
    <source>
        <strain evidence="14">Bd21</strain>
        <strain evidence="15">cv. Bd21</strain>
    </source>
</reference>
<evidence type="ECO:0000256" key="5">
    <source>
        <dbReference type="ARBA" id="ARBA00022723"/>
    </source>
</evidence>
<dbReference type="HOGENOM" id="CLU_056643_0_0_1"/>
<reference evidence="15" key="3">
    <citation type="submission" date="2018-08" db="UniProtKB">
        <authorList>
            <consortium name="EnsemblPlants"/>
        </authorList>
    </citation>
    <scope>IDENTIFICATION</scope>
    <source>
        <strain evidence="15">cv. Bd21</strain>
    </source>
</reference>
<evidence type="ECO:0000256" key="12">
    <source>
        <dbReference type="SAM" id="SignalP"/>
    </source>
</evidence>
<protein>
    <recommendedName>
        <fullName evidence="13">RanBP2-type domain-containing protein</fullName>
    </recommendedName>
</protein>
<dbReference type="InterPro" id="IPR035952">
    <property type="entry name" value="Rhomboid-like_sf"/>
</dbReference>
<dbReference type="RefSeq" id="XP_014754364.1">
    <property type="nucleotide sequence ID" value="XM_014898878.2"/>
</dbReference>
<dbReference type="InterPro" id="IPR036443">
    <property type="entry name" value="Znf_RanBP2_sf"/>
</dbReference>
<keyword evidence="4" id="KW-0812">Transmembrane</keyword>
<keyword evidence="9" id="KW-1133">Transmembrane helix</keyword>
<dbReference type="InterPro" id="IPR001876">
    <property type="entry name" value="Znf_RanBP2"/>
</dbReference>